<gene>
    <name evidence="5" type="ORF">SAMN05216339_10324</name>
</gene>
<comment type="cofactor">
    <cofactor evidence="1 4">
        <name>a divalent metal cation</name>
        <dbReference type="ChEBI" id="CHEBI:60240"/>
    </cofactor>
</comment>
<comment type="function">
    <text evidence="4">Nucleoside triphosphate pyrophosphatase that hydrolyzes dTTP and UTP. May have a dual role in cell division arrest and in preventing the incorporation of modified nucleotides into cellular nucleic acids.</text>
</comment>
<dbReference type="PIRSF" id="PIRSF006305">
    <property type="entry name" value="Maf"/>
    <property type="match status" value="1"/>
</dbReference>
<dbReference type="PANTHER" id="PTHR43213:SF5">
    <property type="entry name" value="BIFUNCTIONAL DTTP_UTP PYROPHOSPHATASE_METHYLTRANSFERASE PROTEIN-RELATED"/>
    <property type="match status" value="1"/>
</dbReference>
<keyword evidence="4" id="KW-0963">Cytoplasm</keyword>
<dbReference type="Pfam" id="PF02545">
    <property type="entry name" value="Maf"/>
    <property type="match status" value="1"/>
</dbReference>
<feature type="site" description="Important for substrate specificity" evidence="4">
    <location>
        <position position="88"/>
    </location>
</feature>
<dbReference type="CDD" id="cd00555">
    <property type="entry name" value="Maf"/>
    <property type="match status" value="1"/>
</dbReference>
<comment type="subcellular location">
    <subcellularLocation>
        <location evidence="4">Cytoplasm</location>
    </subcellularLocation>
</comment>
<evidence type="ECO:0000256" key="4">
    <source>
        <dbReference type="HAMAP-Rule" id="MF_00528"/>
    </source>
</evidence>
<feature type="site" description="Important for substrate specificity" evidence="4">
    <location>
        <position position="17"/>
    </location>
</feature>
<dbReference type="OrthoDB" id="9807767at2"/>
<evidence type="ECO:0000313" key="5">
    <source>
        <dbReference type="EMBL" id="SFU48960.1"/>
    </source>
</evidence>
<evidence type="ECO:0000313" key="6">
    <source>
        <dbReference type="Proteomes" id="UP000183926"/>
    </source>
</evidence>
<keyword evidence="3 4" id="KW-0546">Nucleotide metabolism</keyword>
<dbReference type="GO" id="GO:0005737">
    <property type="term" value="C:cytoplasm"/>
    <property type="evidence" value="ECO:0007669"/>
    <property type="project" value="UniProtKB-SubCell"/>
</dbReference>
<dbReference type="EMBL" id="FPBL01000003">
    <property type="protein sequence ID" value="SFU48960.1"/>
    <property type="molecule type" value="Genomic_DNA"/>
</dbReference>
<sequence>MITTAGSYIYLVSRSARRRNLLKQIGIRHTILLMRETLSRPVDVDETPAPEESPADYVYRITHTKAEAGWLRLKQRGLPVLPVLAADTIVVLDGRILGKPKDTGHAEEMLRALSGQEHQVHTAVGLAFQGQIRLRLSTTMVRFRDISQHEIRTYIASGEPHEKAGAYAIQGKAAAFIINISGSYSGVVGLPLFETSQLLEETGIPIF</sequence>
<name>A0A1I7GKH9_9PROT</name>
<evidence type="ECO:0000256" key="1">
    <source>
        <dbReference type="ARBA" id="ARBA00001968"/>
    </source>
</evidence>
<dbReference type="InterPro" id="IPR029001">
    <property type="entry name" value="ITPase-like_fam"/>
</dbReference>
<feature type="active site" description="Proton acceptor" evidence="4">
    <location>
        <position position="87"/>
    </location>
</feature>
<evidence type="ECO:0000256" key="2">
    <source>
        <dbReference type="ARBA" id="ARBA00022801"/>
    </source>
</evidence>
<dbReference type="GO" id="GO:0009117">
    <property type="term" value="P:nucleotide metabolic process"/>
    <property type="evidence" value="ECO:0007669"/>
    <property type="project" value="UniProtKB-KW"/>
</dbReference>
<dbReference type="Gene3D" id="3.90.950.10">
    <property type="match status" value="1"/>
</dbReference>
<organism evidence="5 6">
    <name type="scientific">Nitrosomonas eutropha</name>
    <dbReference type="NCBI Taxonomy" id="916"/>
    <lineage>
        <taxon>Bacteria</taxon>
        <taxon>Pseudomonadati</taxon>
        <taxon>Pseudomonadota</taxon>
        <taxon>Betaproteobacteria</taxon>
        <taxon>Nitrosomonadales</taxon>
        <taxon>Nitrosomonadaceae</taxon>
        <taxon>Nitrosomonas</taxon>
    </lineage>
</organism>
<dbReference type="GO" id="GO:0036218">
    <property type="term" value="F:dTTP diphosphatase activity"/>
    <property type="evidence" value="ECO:0007669"/>
    <property type="project" value="RHEA"/>
</dbReference>
<keyword evidence="2 4" id="KW-0378">Hydrolase</keyword>
<dbReference type="GO" id="GO:0036221">
    <property type="term" value="F:UTP diphosphatase activity"/>
    <property type="evidence" value="ECO:0007669"/>
    <property type="project" value="RHEA"/>
</dbReference>
<evidence type="ECO:0000256" key="3">
    <source>
        <dbReference type="ARBA" id="ARBA00023080"/>
    </source>
</evidence>
<dbReference type="NCBIfam" id="TIGR00172">
    <property type="entry name" value="maf"/>
    <property type="match status" value="1"/>
</dbReference>
<dbReference type="EC" id="3.6.1.9" evidence="4"/>
<comment type="caution">
    <text evidence="4">Lacks conserved residue(s) required for the propagation of feature annotation.</text>
</comment>
<dbReference type="Proteomes" id="UP000183926">
    <property type="component" value="Unassembled WGS sequence"/>
</dbReference>
<dbReference type="AlphaFoldDB" id="A0A1I7GKH9"/>
<dbReference type="InterPro" id="IPR003697">
    <property type="entry name" value="Maf-like"/>
</dbReference>
<comment type="catalytic activity">
    <reaction evidence="4">
        <text>dTTP + H2O = dTMP + diphosphate + H(+)</text>
        <dbReference type="Rhea" id="RHEA:28534"/>
        <dbReference type="ChEBI" id="CHEBI:15377"/>
        <dbReference type="ChEBI" id="CHEBI:15378"/>
        <dbReference type="ChEBI" id="CHEBI:33019"/>
        <dbReference type="ChEBI" id="CHEBI:37568"/>
        <dbReference type="ChEBI" id="CHEBI:63528"/>
        <dbReference type="EC" id="3.6.1.9"/>
    </reaction>
</comment>
<comment type="catalytic activity">
    <reaction evidence="4">
        <text>UTP + H2O = UMP + diphosphate + H(+)</text>
        <dbReference type="Rhea" id="RHEA:29395"/>
        <dbReference type="ChEBI" id="CHEBI:15377"/>
        <dbReference type="ChEBI" id="CHEBI:15378"/>
        <dbReference type="ChEBI" id="CHEBI:33019"/>
        <dbReference type="ChEBI" id="CHEBI:46398"/>
        <dbReference type="ChEBI" id="CHEBI:57865"/>
        <dbReference type="EC" id="3.6.1.9"/>
    </reaction>
</comment>
<proteinExistence type="inferred from homology"/>
<reference evidence="5 6" key="1">
    <citation type="submission" date="2016-10" db="EMBL/GenBank/DDBJ databases">
        <authorList>
            <person name="de Groot N.N."/>
        </authorList>
    </citation>
    <scope>NUCLEOTIDE SEQUENCE [LARGE SCALE GENOMIC DNA]</scope>
    <source>
        <strain evidence="5 6">Nm24</strain>
    </source>
</reference>
<accession>A0A1I7GKH9</accession>
<dbReference type="RefSeq" id="WP_074927521.1">
    <property type="nucleotide sequence ID" value="NZ_FPBL01000003.1"/>
</dbReference>
<feature type="site" description="Important for substrate specificity" evidence="4">
    <location>
        <position position="170"/>
    </location>
</feature>
<comment type="similarity">
    <text evidence="4">Belongs to the Maf family. YhdE subfamily.</text>
</comment>
<dbReference type="HAMAP" id="MF_00528">
    <property type="entry name" value="Maf"/>
    <property type="match status" value="1"/>
</dbReference>
<dbReference type="PANTHER" id="PTHR43213">
    <property type="entry name" value="BIFUNCTIONAL DTTP/UTP PYROPHOSPHATASE/METHYLTRANSFERASE PROTEIN-RELATED"/>
    <property type="match status" value="1"/>
</dbReference>
<protein>
    <recommendedName>
        <fullName evidence="4">dTTP/UTP pyrophosphatase</fullName>
        <shortName evidence="4">dTTPase/UTPase</shortName>
        <ecNumber evidence="4">3.6.1.9</ecNumber>
    </recommendedName>
    <alternativeName>
        <fullName evidence="4">Nucleoside triphosphate pyrophosphatase</fullName>
    </alternativeName>
    <alternativeName>
        <fullName evidence="4">Nucleotide pyrophosphatase</fullName>
        <shortName evidence="4">Nucleotide PPase</shortName>
    </alternativeName>
</protein>
<dbReference type="SUPFAM" id="SSF52972">
    <property type="entry name" value="ITPase-like"/>
    <property type="match status" value="1"/>
</dbReference>